<keyword evidence="1" id="KW-0472">Membrane</keyword>
<name>A0A397FAJ3_APHAT</name>
<feature type="domain" description="Tyrosine-protein phosphatase" evidence="2">
    <location>
        <begin position="35"/>
        <end position="291"/>
    </location>
</feature>
<dbReference type="VEuPathDB" id="FungiDB:H257_00486"/>
<dbReference type="SUPFAM" id="SSF52799">
    <property type="entry name" value="(Phosphotyrosine protein) phosphatases II"/>
    <property type="match status" value="1"/>
</dbReference>
<dbReference type="Proteomes" id="UP000266196">
    <property type="component" value="Unassembled WGS sequence"/>
</dbReference>
<dbReference type="InterPro" id="IPR000387">
    <property type="entry name" value="Tyr_Pase_dom"/>
</dbReference>
<dbReference type="PRINTS" id="PR00700">
    <property type="entry name" value="PRTYPHPHTASE"/>
</dbReference>
<feature type="transmembrane region" description="Helical" evidence="1">
    <location>
        <begin position="1316"/>
        <end position="1335"/>
    </location>
</feature>
<dbReference type="GO" id="GO:0004725">
    <property type="term" value="F:protein tyrosine phosphatase activity"/>
    <property type="evidence" value="ECO:0007669"/>
    <property type="project" value="InterPro"/>
</dbReference>
<dbReference type="InterPro" id="IPR050348">
    <property type="entry name" value="Protein-Tyr_Phosphatase"/>
</dbReference>
<dbReference type="Gene3D" id="3.90.190.10">
    <property type="entry name" value="Protein tyrosine phosphatase superfamily"/>
    <property type="match status" value="1"/>
</dbReference>
<dbReference type="CDD" id="cd00047">
    <property type="entry name" value="PTPc"/>
    <property type="match status" value="1"/>
</dbReference>
<evidence type="ECO:0000313" key="5">
    <source>
        <dbReference type="Proteomes" id="UP000266196"/>
    </source>
</evidence>
<keyword evidence="1" id="KW-1133">Transmembrane helix</keyword>
<keyword evidence="1" id="KW-0812">Transmembrane</keyword>
<reference evidence="4 5" key="1">
    <citation type="submission" date="2018-08" db="EMBL/GenBank/DDBJ databases">
        <title>Aphanomyces genome sequencing and annotation.</title>
        <authorList>
            <person name="Minardi D."/>
            <person name="Oidtmann B."/>
            <person name="Van Der Giezen M."/>
            <person name="Studholme D.J."/>
        </authorList>
    </citation>
    <scope>NUCLEOTIDE SEQUENCE [LARGE SCALE GENOMIC DNA]</scope>
    <source>
        <strain evidence="4 5">197901</strain>
    </source>
</reference>
<dbReference type="SMART" id="SM00404">
    <property type="entry name" value="PTPc_motif"/>
    <property type="match status" value="1"/>
</dbReference>
<evidence type="ECO:0000256" key="1">
    <source>
        <dbReference type="SAM" id="Phobius"/>
    </source>
</evidence>
<comment type="caution">
    <text evidence="4">The sequence shown here is derived from an EMBL/GenBank/DDBJ whole genome shotgun (WGS) entry which is preliminary data.</text>
</comment>
<dbReference type="PANTHER" id="PTHR19134">
    <property type="entry name" value="RECEPTOR-TYPE TYROSINE-PROTEIN PHOSPHATASE"/>
    <property type="match status" value="1"/>
</dbReference>
<dbReference type="Pfam" id="PF00102">
    <property type="entry name" value="Y_phosphatase"/>
    <property type="match status" value="2"/>
</dbReference>
<feature type="non-terminal residue" evidence="4">
    <location>
        <position position="1"/>
    </location>
</feature>
<dbReference type="PROSITE" id="PS50056">
    <property type="entry name" value="TYR_PHOSPHATASE_2"/>
    <property type="match status" value="1"/>
</dbReference>
<protein>
    <recommendedName>
        <fullName evidence="6">Tyrosine-protein phosphatase domain-containing protein</fullName>
    </recommendedName>
</protein>
<proteinExistence type="predicted"/>
<evidence type="ECO:0000313" key="4">
    <source>
        <dbReference type="EMBL" id="RHZ15436.1"/>
    </source>
</evidence>
<dbReference type="InterPro" id="IPR000242">
    <property type="entry name" value="PTP_cat"/>
</dbReference>
<gene>
    <name evidence="4" type="ORF">DYB31_001750</name>
</gene>
<dbReference type="PANTHER" id="PTHR19134:SF449">
    <property type="entry name" value="TYROSINE-PROTEIN PHOSPHATASE 1"/>
    <property type="match status" value="1"/>
</dbReference>
<dbReference type="EMBL" id="QUTE01010086">
    <property type="protein sequence ID" value="RHZ15436.1"/>
    <property type="molecule type" value="Genomic_DNA"/>
</dbReference>
<feature type="domain" description="Tyrosine specific protein phosphatases" evidence="3">
    <location>
        <begin position="238"/>
        <end position="291"/>
    </location>
</feature>
<accession>A0A397FAJ3</accession>
<dbReference type="InterPro" id="IPR003595">
    <property type="entry name" value="Tyr_Pase_cat"/>
</dbReference>
<evidence type="ECO:0008006" key="6">
    <source>
        <dbReference type="Google" id="ProtNLM"/>
    </source>
</evidence>
<dbReference type="InterPro" id="IPR029021">
    <property type="entry name" value="Prot-tyrosine_phosphatase-like"/>
</dbReference>
<evidence type="ECO:0000259" key="2">
    <source>
        <dbReference type="PROSITE" id="PS50055"/>
    </source>
</evidence>
<dbReference type="VEuPathDB" id="FungiDB:H257_00487"/>
<dbReference type="PROSITE" id="PS50055">
    <property type="entry name" value="TYR_PHOSPHATASE_PTP"/>
    <property type="match status" value="1"/>
</dbReference>
<sequence length="1371" mass="149923">CADTEADKDGYEYFDIRKSVEGAPWFEAALTVQTPATKKKNRYRDVVPFEKTRVRLRAPLSSCPAGDYINANYIWNDQYIACCAPPPSAIEDFWSMVWHDNVHVILMLTNFVEREMLKADMYWVAKGRAVDVGNFTVELQHEEESARGYTLRCMILRHPASTSRVYHVQLNTWPDHGVLQDFAVIKPMLCLVHGLNSLPDRTATEADGVAGGRPVVVHCRYPLPTCPTLHGSYLHLVSAGIGRSGTFIAIDIILRQLRAVSTTSDDQLHDALDVRGIVHRIRSERPGMVQTALIVAFTIFFTYKMGTSRLLLLAIAAIVSSGNYVQFNNEIGLHLQAQQAETPWRAMYTQASSEVVTMDLDGRGGSSFLDSSATAAVNALVAPRCNQFPVVEGPCSIHVLFAVSKCLDTSTILIFAQWMQKLAAAERKFLTGGRACDVTFSTVLLAACTEAPRTATSSSSLSTTELASYFTPFGNVYCSMAELGLNTTVPPAAVVSLFSDKISHDVVVAYEEERSVHTVFNFYVCPVGAVTTKCQAAHKSFADDSTFLAQDADLFVHSPFKAVQSFHCANALPKGLPVVYVDPAGARQCFCKCPSGYEESTVNEKRVCVPAPKETCACYWSGRKYAFDITTASDGRSAANTCRISNLYPQTINRIPYPRSNYVAQARTNDGDTNPANVTDGSPLIQVSVTQVSGGSNELSNPVETTKRFAWSYFVQHREAIANDISLAGPGIYAIKMTAKGYRSAADCEVCVAVVDKFRPVSSSQCPKPFCDQDSCLDSTAVLKSQPVAEYTPKNIAVAQALIDAHVAYAADKNVVNDVCSGSSGGRCDDKRFARRNMFDAAYAEVASFDSGRTCFTDKVKPDIVAKLQESPFGGDLALLNVAVPVPAGQCTRCCKFETKLKEFWHNYQCGNSTPPAKVCGGSDPGCVTEQCLVGRGSTFFTASATVKAEYEVATKELIANVFPTKGYQSETEIHLQLECSAFGRSDQGKCGHIAPLHDLFAVSSNLNDRSILVDEKQYVYWRFRVDGGDWRSFDDKVTVRFSGEHAVVALEAWSQCGVVKTFVFHVYQHLNQPISVNDDFDGMWYQSSSSLDSTTGGGLCNYAQSDFAELTFDFQPLAGLVVNQTQTLPWVSTGVACDVQYADTRLPVPLFASTARNATVLRRFSFQMQSLPTTRADTTFSVLCKFSYASTYTNRTVTLPATKTFTIKNCDKPDWDCPFGECSDKCAAAGAPAPFSICGGRSVSTSASSETVVTFQRKACCATCGPAECQSVFGRSVVLRDEEDVLQCVVSEDSKSNYTTQLLELQAHEDMTTSVSTAVVACVFLVLGVLLVVWGRRQVNTHCDDGSDMEGDLFVDYTMNGGYYPLLDRQ</sequence>
<organism evidence="4 5">
    <name type="scientific">Aphanomyces astaci</name>
    <name type="common">Crayfish plague agent</name>
    <dbReference type="NCBI Taxonomy" id="112090"/>
    <lineage>
        <taxon>Eukaryota</taxon>
        <taxon>Sar</taxon>
        <taxon>Stramenopiles</taxon>
        <taxon>Oomycota</taxon>
        <taxon>Saprolegniomycetes</taxon>
        <taxon>Saprolegniales</taxon>
        <taxon>Verrucalvaceae</taxon>
        <taxon>Aphanomyces</taxon>
    </lineage>
</organism>
<dbReference type="SMART" id="SM00194">
    <property type="entry name" value="PTPc"/>
    <property type="match status" value="1"/>
</dbReference>
<evidence type="ECO:0000259" key="3">
    <source>
        <dbReference type="PROSITE" id="PS50056"/>
    </source>
</evidence>